<evidence type="ECO:0000256" key="5">
    <source>
        <dbReference type="SAM" id="Coils"/>
    </source>
</evidence>
<keyword evidence="5" id="KW-0175">Coiled coil</keyword>
<evidence type="ECO:0000313" key="8">
    <source>
        <dbReference type="EMBL" id="EEC13817.1"/>
    </source>
</evidence>
<evidence type="ECO:0000256" key="1">
    <source>
        <dbReference type="ARBA" id="ARBA00004123"/>
    </source>
</evidence>
<dbReference type="InParanoid" id="B7Q4P6"/>
<organism>
    <name type="scientific">Ixodes scapularis</name>
    <name type="common">Black-legged tick</name>
    <name type="synonym">Deer tick</name>
    <dbReference type="NCBI Taxonomy" id="6945"/>
    <lineage>
        <taxon>Eukaryota</taxon>
        <taxon>Metazoa</taxon>
        <taxon>Ecdysozoa</taxon>
        <taxon>Arthropoda</taxon>
        <taxon>Chelicerata</taxon>
        <taxon>Arachnida</taxon>
        <taxon>Acari</taxon>
        <taxon>Parasitiformes</taxon>
        <taxon>Ixodida</taxon>
        <taxon>Ixodoidea</taxon>
        <taxon>Ixodidae</taxon>
        <taxon>Ixodinae</taxon>
        <taxon>Ixodes</taxon>
    </lineage>
</organism>
<keyword evidence="10" id="KW-1185">Reference proteome</keyword>
<evidence type="ECO:0000259" key="7">
    <source>
        <dbReference type="Pfam" id="PF09368"/>
    </source>
</evidence>
<sequence length="501" mass="56949">MGKKKGGRVKGKKNDAGTVLGSDDEALYSDLEQPDEKSNDFVQDAVDIFHSNRDRVLLEDSDDVASSDQEEVLSLNGDDSDSDIDVEESDDELDPLSDVHSRKLQKDEMASDIEDEEDGLPDVKAWGKRKSTYYSTDFVDEDYEGIAGDAAELAELEEQEARALQKRLVEQLDDEDFGLDLFQLPKEETAEVSQKIAKDLSKLSKREKLKILSKEASELLELIEDFKSKMIELRDTIIPLAQLAESDKITSVPAIEYIHLKRQLILQYCTNITFYMILKAKRVSVTNHPVIRRLVSFRNLLKQLEPVDKKLADEMNMLLEKLSRGEDIVPLTTTPQKAGTKPKLRVTQNIQEQAAVISKDNAEEAQTKAKEKKLKTKRKLTKDEETILDLYAASRKKNSEREEGLGNEEDDNDVDENQEGVEEAAEGDERRGITYQIAKNKGLTPKRKKEYRNPRVRHKMKYRKAKISRRGQVREARTELQKYGGEVSGIRAGVTRSIKMK</sequence>
<dbReference type="PaxDb" id="6945-B7Q4P6"/>
<dbReference type="GO" id="GO:0005730">
    <property type="term" value="C:nucleolus"/>
    <property type="evidence" value="ECO:0000318"/>
    <property type="project" value="GO_Central"/>
</dbReference>
<dbReference type="Pfam" id="PF09368">
    <property type="entry name" value="Sas10"/>
    <property type="match status" value="1"/>
</dbReference>
<dbReference type="EMBL" id="ABJB011072904">
    <property type="status" value="NOT_ANNOTATED_CDS"/>
    <property type="molecule type" value="Genomic_DNA"/>
</dbReference>
<reference evidence="9" key="2">
    <citation type="submission" date="2020-05" db="UniProtKB">
        <authorList>
            <consortium name="EnsemblMetazoa"/>
        </authorList>
    </citation>
    <scope>IDENTIFICATION</scope>
    <source>
        <strain evidence="9">wikel</strain>
    </source>
</reference>
<dbReference type="GO" id="GO:0000462">
    <property type="term" value="P:maturation of SSU-rRNA from tricistronic rRNA transcript (SSU-rRNA, 5.8S rRNA, LSU-rRNA)"/>
    <property type="evidence" value="ECO:0000318"/>
    <property type="project" value="GO_Central"/>
</dbReference>
<keyword evidence="11" id="KW-1267">Proteomics identification</keyword>
<proteinExistence type="evidence at protein level"/>
<dbReference type="EMBL" id="ABJB010027122">
    <property type="status" value="NOT_ANNOTATED_CDS"/>
    <property type="molecule type" value="Genomic_DNA"/>
</dbReference>
<dbReference type="AlphaFoldDB" id="B7Q4P6"/>
<dbReference type="PANTHER" id="PTHR13237:SF8">
    <property type="entry name" value="SOMETHING ABOUT SILENCING PROTEIN 10"/>
    <property type="match status" value="1"/>
</dbReference>
<gene>
    <name evidence="8" type="ORF">IscW_ISCW011328</name>
</gene>
<dbReference type="VEuPathDB" id="VectorBase:ISCI011328"/>
<feature type="compositionally biased region" description="Acidic residues" evidence="6">
    <location>
        <begin position="60"/>
        <end position="71"/>
    </location>
</feature>
<name>B7Q4P6_IXOSC</name>
<evidence type="ECO:0000256" key="4">
    <source>
        <dbReference type="ARBA" id="ARBA00023242"/>
    </source>
</evidence>
<feature type="region of interest" description="Disordered" evidence="6">
    <location>
        <begin position="1"/>
        <end position="39"/>
    </location>
</feature>
<feature type="coiled-coil region" evidence="5">
    <location>
        <begin position="146"/>
        <end position="174"/>
    </location>
</feature>
<dbReference type="PANTHER" id="PTHR13237">
    <property type="entry name" value="SOMETHING ABOUT SILENCING PROTEIN 10-RELATED"/>
    <property type="match status" value="1"/>
</dbReference>
<feature type="compositionally biased region" description="Basic residues" evidence="6">
    <location>
        <begin position="1"/>
        <end position="11"/>
    </location>
</feature>
<feature type="coiled-coil region" evidence="5">
    <location>
        <begin position="209"/>
        <end position="236"/>
    </location>
</feature>
<dbReference type="HOGENOM" id="CLU_025161_1_0_1"/>
<feature type="compositionally biased region" description="Acidic residues" evidence="6">
    <location>
        <begin position="405"/>
        <end position="426"/>
    </location>
</feature>
<dbReference type="FunCoup" id="B7Q4P6">
    <property type="interactions" value="1207"/>
</dbReference>
<dbReference type="VEuPathDB" id="VectorBase:ISCW011328"/>
<evidence type="ECO:0000313" key="10">
    <source>
        <dbReference type="Proteomes" id="UP000001555"/>
    </source>
</evidence>
<protein>
    <submittedName>
        <fullName evidence="8 9">Disrupter of silencing SAS10, putative</fullName>
    </submittedName>
</protein>
<keyword evidence="3" id="KW-0597">Phosphoprotein</keyword>
<evidence type="ECO:0000256" key="2">
    <source>
        <dbReference type="ARBA" id="ARBA00010979"/>
    </source>
</evidence>
<accession>B7Q4P6</accession>
<dbReference type="Pfam" id="PF04000">
    <property type="entry name" value="Sas10_Utp3"/>
    <property type="match status" value="1"/>
</dbReference>
<dbReference type="GO" id="GO:0032040">
    <property type="term" value="C:small-subunit processome"/>
    <property type="evidence" value="ECO:0000318"/>
    <property type="project" value="GO_Central"/>
</dbReference>
<reference evidence="8 10" key="1">
    <citation type="submission" date="2008-03" db="EMBL/GenBank/DDBJ databases">
        <title>Annotation of Ixodes scapularis.</title>
        <authorList>
            <consortium name="Ixodes scapularis Genome Project Consortium"/>
            <person name="Caler E."/>
            <person name="Hannick L.I."/>
            <person name="Bidwell S."/>
            <person name="Joardar V."/>
            <person name="Thiagarajan M."/>
            <person name="Amedeo P."/>
            <person name="Galinsky K.J."/>
            <person name="Schobel S."/>
            <person name="Inman J."/>
            <person name="Hostetler J."/>
            <person name="Miller J."/>
            <person name="Hammond M."/>
            <person name="Megy K."/>
            <person name="Lawson D."/>
            <person name="Kodira C."/>
            <person name="Sutton G."/>
            <person name="Meyer J."/>
            <person name="Hill C.A."/>
            <person name="Birren B."/>
            <person name="Nene V."/>
            <person name="Collins F."/>
            <person name="Alarcon-Chaidez F."/>
            <person name="Wikel S."/>
            <person name="Strausberg R."/>
        </authorList>
    </citation>
    <scope>NUCLEOTIDE SEQUENCE [LARGE SCALE GENOMIC DNA]</scope>
    <source>
        <strain evidence="10">Wikel</strain>
        <strain evidence="8">Wikel colony</strain>
    </source>
</reference>
<dbReference type="VEuPathDB" id="VectorBase:ISCP_033544"/>
<feature type="compositionally biased region" description="Acidic residues" evidence="6">
    <location>
        <begin position="78"/>
        <end position="95"/>
    </location>
</feature>
<dbReference type="OrthoDB" id="1924577at2759"/>
<comment type="subcellular location">
    <subcellularLocation>
        <location evidence="1">Nucleus</location>
    </subcellularLocation>
</comment>
<keyword evidence="4" id="KW-0539">Nucleus</keyword>
<dbReference type="EMBL" id="ABJB010110019">
    <property type="status" value="NOT_ANNOTATED_CDS"/>
    <property type="molecule type" value="Genomic_DNA"/>
</dbReference>
<dbReference type="InterPro" id="IPR007146">
    <property type="entry name" value="Sas10/Utp3/C1D"/>
</dbReference>
<dbReference type="EnsemblMetazoa" id="ISCW011328-RA">
    <property type="protein sequence ID" value="ISCW011328-PA"/>
    <property type="gene ID" value="ISCW011328"/>
</dbReference>
<dbReference type="EMBL" id="ABJB010371168">
    <property type="status" value="NOT_ANNOTATED_CDS"/>
    <property type="molecule type" value="Genomic_DNA"/>
</dbReference>
<feature type="region of interest" description="Disordered" evidence="6">
    <location>
        <begin position="60"/>
        <end position="118"/>
    </location>
</feature>
<evidence type="ECO:0000256" key="6">
    <source>
        <dbReference type="SAM" id="MobiDB-lite"/>
    </source>
</evidence>
<evidence type="ECO:0000313" key="9">
    <source>
        <dbReference type="EnsemblMetazoa" id="ISCW011328-PA"/>
    </source>
</evidence>
<dbReference type="EMBL" id="DS857337">
    <property type="protein sequence ID" value="EEC13817.1"/>
    <property type="molecule type" value="Genomic_DNA"/>
</dbReference>
<feature type="domain" description="Sas10 C-terminal" evidence="7">
    <location>
        <begin position="428"/>
        <end position="500"/>
    </location>
</feature>
<feature type="compositionally biased region" description="Basic residues" evidence="6">
    <location>
        <begin position="444"/>
        <end position="471"/>
    </location>
</feature>
<comment type="similarity">
    <text evidence="2">Belongs to the SAS10 family.</text>
</comment>
<feature type="compositionally biased region" description="Basic and acidic residues" evidence="6">
    <location>
        <begin position="97"/>
        <end position="109"/>
    </location>
</feature>
<dbReference type="STRING" id="6945.B7Q4P6"/>
<dbReference type="EMBL" id="ABJB010666651">
    <property type="status" value="NOT_ANNOTATED_CDS"/>
    <property type="molecule type" value="Genomic_DNA"/>
</dbReference>
<dbReference type="Proteomes" id="UP000001555">
    <property type="component" value="Unassembled WGS sequence"/>
</dbReference>
<evidence type="ECO:0007829" key="11">
    <source>
        <dbReference type="PeptideAtlas" id="B7Q4P6"/>
    </source>
</evidence>
<dbReference type="InterPro" id="IPR018972">
    <property type="entry name" value="Sas10_C_dom"/>
</dbReference>
<evidence type="ECO:0000256" key="3">
    <source>
        <dbReference type="ARBA" id="ARBA00022553"/>
    </source>
</evidence>
<feature type="region of interest" description="Disordered" evidence="6">
    <location>
        <begin position="394"/>
        <end position="479"/>
    </location>
</feature>